<dbReference type="Proteomes" id="UP001212997">
    <property type="component" value="Unassembled WGS sequence"/>
</dbReference>
<proteinExistence type="predicted"/>
<evidence type="ECO:0000313" key="2">
    <source>
        <dbReference type="EMBL" id="KAJ3478795.1"/>
    </source>
</evidence>
<dbReference type="AlphaFoldDB" id="A0AAD5UXK3"/>
<feature type="compositionally biased region" description="Low complexity" evidence="1">
    <location>
        <begin position="473"/>
        <end position="489"/>
    </location>
</feature>
<feature type="compositionally biased region" description="Polar residues" evidence="1">
    <location>
        <begin position="525"/>
        <end position="540"/>
    </location>
</feature>
<feature type="compositionally biased region" description="Polar residues" evidence="1">
    <location>
        <begin position="151"/>
        <end position="164"/>
    </location>
</feature>
<feature type="region of interest" description="Disordered" evidence="1">
    <location>
        <begin position="617"/>
        <end position="671"/>
    </location>
</feature>
<feature type="region of interest" description="Disordered" evidence="1">
    <location>
        <begin position="1"/>
        <end position="26"/>
    </location>
</feature>
<feature type="compositionally biased region" description="Gly residues" evidence="1">
    <location>
        <begin position="644"/>
        <end position="663"/>
    </location>
</feature>
<sequence>MATPIPSPITPASRMPDPPTGGPEPQWRVELREKIEKELKSMVDKARQEKDEKLRSLPRDDATERERVEGDFEATMKTLRRLAGEQFREAVREKQVERQLARSGNVERTWSDSLIKEQQAILDEIQRTRKQSGPDSEGRPSVESPVLPQVPETTSSYPQGNENDNGPRISRPSERDLQPRTPSRGPTRPPSTTRPSFGISRYPTSPVISTASAHSPPKSSNYITASESYPDRPQSGMGVVNRRTSTSSLSSNKAGREVWIPGSSPNDPIVSRTTGYAASPPPSVIPSLSLISRVHPLLVPPMRNGTPAIINLSSPPPPPQSSAPLPTRSGLTTSAPQRPSPPAPFVLPQAVTPPTSNFPNQYRWPFEEDMHSPEQEKAERDSLEQRRGSRSKPRDIPPNVNVWDVQRSTGIRHRSSASDFHSRAWDSRTTQSPIPISPPISPDYTRSPDPSRPSPTNIAGDSNRRPEGEERGIPIPSRSRPYRPSQGSPEFSRNFPPNFGSGRSSIPRKASLNSLEDGIYPFQMSPGSARSNNWTVSNSPVALRRQESTGSQRSARSIRSHNSRQDLYSHGDTDNYGRPPMETYEEQSDSDYGSGSYDEWEDSAWDVEGLWKRREEAFRKEEEQRGSTEAGGGGYEEGRRSCKEGGGSQTQGGGGQVASGGGKAKGRGSEA</sequence>
<keyword evidence="3" id="KW-1185">Reference proteome</keyword>
<organism evidence="2 3">
    <name type="scientific">Meripilus lineatus</name>
    <dbReference type="NCBI Taxonomy" id="2056292"/>
    <lineage>
        <taxon>Eukaryota</taxon>
        <taxon>Fungi</taxon>
        <taxon>Dikarya</taxon>
        <taxon>Basidiomycota</taxon>
        <taxon>Agaricomycotina</taxon>
        <taxon>Agaricomycetes</taxon>
        <taxon>Polyporales</taxon>
        <taxon>Meripilaceae</taxon>
        <taxon>Meripilus</taxon>
    </lineage>
</organism>
<feature type="compositionally biased region" description="Basic and acidic residues" evidence="1">
    <location>
        <begin position="563"/>
        <end position="575"/>
    </location>
</feature>
<gene>
    <name evidence="2" type="ORF">NLI96_g9514</name>
</gene>
<feature type="compositionally biased region" description="Polar residues" evidence="1">
    <location>
        <begin position="202"/>
        <end position="227"/>
    </location>
</feature>
<dbReference type="EMBL" id="JANAWD010000484">
    <property type="protein sequence ID" value="KAJ3478795.1"/>
    <property type="molecule type" value="Genomic_DNA"/>
</dbReference>
<feature type="compositionally biased region" description="Low complexity" evidence="1">
    <location>
        <begin position="239"/>
        <end position="252"/>
    </location>
</feature>
<feature type="region of interest" description="Disordered" evidence="1">
    <location>
        <begin position="39"/>
        <end position="71"/>
    </location>
</feature>
<reference evidence="2" key="1">
    <citation type="submission" date="2022-07" db="EMBL/GenBank/DDBJ databases">
        <title>Genome Sequence of Physisporinus lineatus.</title>
        <authorList>
            <person name="Buettner E."/>
        </authorList>
    </citation>
    <scope>NUCLEOTIDE SEQUENCE</scope>
    <source>
        <strain evidence="2">VT162</strain>
    </source>
</reference>
<feature type="compositionally biased region" description="Low complexity" evidence="1">
    <location>
        <begin position="179"/>
        <end position="196"/>
    </location>
</feature>
<evidence type="ECO:0000313" key="3">
    <source>
        <dbReference type="Proteomes" id="UP001212997"/>
    </source>
</evidence>
<comment type="caution">
    <text evidence="2">The sequence shown here is derived from an EMBL/GenBank/DDBJ whole genome shotgun (WGS) entry which is preliminary data.</text>
</comment>
<evidence type="ECO:0000256" key="1">
    <source>
        <dbReference type="SAM" id="MobiDB-lite"/>
    </source>
</evidence>
<feature type="compositionally biased region" description="Basic and acidic residues" evidence="1">
    <location>
        <begin position="365"/>
        <end position="395"/>
    </location>
</feature>
<accession>A0AAD5UXK3</accession>
<protein>
    <submittedName>
        <fullName evidence="2">Uncharacterized protein</fullName>
    </submittedName>
</protein>
<feature type="region of interest" description="Disordered" evidence="1">
    <location>
        <begin position="308"/>
        <end position="599"/>
    </location>
</feature>
<feature type="compositionally biased region" description="Basic and acidic residues" evidence="1">
    <location>
        <begin position="462"/>
        <end position="472"/>
    </location>
</feature>
<feature type="compositionally biased region" description="Basic and acidic residues" evidence="1">
    <location>
        <begin position="617"/>
        <end position="626"/>
    </location>
</feature>
<feature type="compositionally biased region" description="Polar residues" evidence="1">
    <location>
        <begin position="263"/>
        <end position="276"/>
    </location>
</feature>
<feature type="region of interest" description="Disordered" evidence="1">
    <location>
        <begin position="93"/>
        <end position="285"/>
    </location>
</feature>
<feature type="compositionally biased region" description="Basic and acidic residues" evidence="1">
    <location>
        <begin position="39"/>
        <end position="70"/>
    </location>
</feature>
<name>A0AAD5UXK3_9APHY</name>